<comment type="caution">
    <text evidence="2">The sequence shown here is derived from an EMBL/GenBank/DDBJ whole genome shotgun (WGS) entry which is preliminary data.</text>
</comment>
<evidence type="ECO:0000259" key="1">
    <source>
        <dbReference type="Pfam" id="PF03144"/>
    </source>
</evidence>
<reference evidence="2 3" key="1">
    <citation type="journal article" date="2016" name="Nat. Commun.">
        <title>Thousands of microbial genomes shed light on interconnected biogeochemical processes in an aquifer system.</title>
        <authorList>
            <person name="Anantharaman K."/>
            <person name="Brown C.T."/>
            <person name="Hug L.A."/>
            <person name="Sharon I."/>
            <person name="Castelle C.J."/>
            <person name="Probst A.J."/>
            <person name="Thomas B.C."/>
            <person name="Singh A."/>
            <person name="Wilkins M.J."/>
            <person name="Karaoz U."/>
            <person name="Brodie E.L."/>
            <person name="Williams K.H."/>
            <person name="Hubbard S.S."/>
            <person name="Banfield J.F."/>
        </authorList>
    </citation>
    <scope>NUCLEOTIDE SEQUENCE [LARGE SCALE GENOMIC DNA]</scope>
</reference>
<dbReference type="STRING" id="1817883.A3G31_06550"/>
<evidence type="ECO:0000313" key="2">
    <source>
        <dbReference type="EMBL" id="OGL52075.1"/>
    </source>
</evidence>
<dbReference type="EMBL" id="MGDI01000033">
    <property type="protein sequence ID" value="OGL52075.1"/>
    <property type="molecule type" value="Genomic_DNA"/>
</dbReference>
<dbReference type="Proteomes" id="UP000178082">
    <property type="component" value="Unassembled WGS sequence"/>
</dbReference>
<dbReference type="InterPro" id="IPR009000">
    <property type="entry name" value="Transl_B-barrel_sf"/>
</dbReference>
<sequence>MQEIEIGKITHFFSKPGVAAFTIENGELKVGDKIHIKGHTTDIEQIVDSIQIEHVNVQKAGKSESIGIKVKDKVREHDAVFKVMD</sequence>
<dbReference type="Pfam" id="PF03144">
    <property type="entry name" value="GTP_EFTU_D2"/>
    <property type="match status" value="1"/>
</dbReference>
<dbReference type="GO" id="GO:0005525">
    <property type="term" value="F:GTP binding"/>
    <property type="evidence" value="ECO:0007669"/>
    <property type="project" value="InterPro"/>
</dbReference>
<accession>A0A1F7SE80</accession>
<evidence type="ECO:0000313" key="3">
    <source>
        <dbReference type="Proteomes" id="UP000178082"/>
    </source>
</evidence>
<feature type="domain" description="Translation elongation factor EFTu-like" evidence="1">
    <location>
        <begin position="18"/>
        <end position="72"/>
    </location>
</feature>
<gene>
    <name evidence="2" type="ORF">A3G31_06550</name>
</gene>
<dbReference type="Gene3D" id="2.40.30.10">
    <property type="entry name" value="Translation factors"/>
    <property type="match status" value="1"/>
</dbReference>
<organism evidence="2 3">
    <name type="scientific">Candidatus Schekmanbacteria bacterium RIFCSPLOWO2_12_FULL_38_15</name>
    <dbReference type="NCBI Taxonomy" id="1817883"/>
    <lineage>
        <taxon>Bacteria</taxon>
        <taxon>Candidatus Schekmaniibacteriota</taxon>
    </lineage>
</organism>
<protein>
    <recommendedName>
        <fullName evidence="1">Translation elongation factor EFTu-like domain-containing protein</fullName>
    </recommendedName>
</protein>
<dbReference type="AlphaFoldDB" id="A0A1F7SE80"/>
<proteinExistence type="predicted"/>
<name>A0A1F7SE80_9BACT</name>
<dbReference type="InterPro" id="IPR004161">
    <property type="entry name" value="EFTu-like_2"/>
</dbReference>
<dbReference type="SUPFAM" id="SSF50447">
    <property type="entry name" value="Translation proteins"/>
    <property type="match status" value="1"/>
</dbReference>